<reference evidence="2" key="1">
    <citation type="journal article" date="2004" name="Nature">
        <title>Genome duplication in the teleost fish Tetraodon nigroviridis reveals the early vertebrate proto-karyotype.</title>
        <authorList>
            <person name="Jaillon O."/>
            <person name="Aury J.-M."/>
            <person name="Brunet F."/>
            <person name="Petit J.-L."/>
            <person name="Stange-Thomann N."/>
            <person name="Mauceli E."/>
            <person name="Bouneau L."/>
            <person name="Fischer C."/>
            <person name="Ozouf-Costaz C."/>
            <person name="Bernot A."/>
            <person name="Nicaud S."/>
            <person name="Jaffe D."/>
            <person name="Fisher S."/>
            <person name="Lutfalla G."/>
            <person name="Dossat C."/>
            <person name="Segurens B."/>
            <person name="Dasilva C."/>
            <person name="Salanoubat M."/>
            <person name="Levy M."/>
            <person name="Boudet N."/>
            <person name="Castellano S."/>
            <person name="Anthouard V."/>
            <person name="Jubin C."/>
            <person name="Castelli V."/>
            <person name="Katinka M."/>
            <person name="Vacherie B."/>
            <person name="Biemont C."/>
            <person name="Skalli Z."/>
            <person name="Cattolico L."/>
            <person name="Poulain J."/>
            <person name="De Berardinis V."/>
            <person name="Cruaud C."/>
            <person name="Duprat S."/>
            <person name="Brottier P."/>
            <person name="Coutanceau J.-P."/>
            <person name="Gouzy J."/>
            <person name="Parra G."/>
            <person name="Lardier G."/>
            <person name="Chapple C."/>
            <person name="McKernan K.J."/>
            <person name="McEwan P."/>
            <person name="Bosak S."/>
            <person name="Kellis M."/>
            <person name="Volff J.-N."/>
            <person name="Guigo R."/>
            <person name="Zody M.C."/>
            <person name="Mesirov J."/>
            <person name="Lindblad-Toh K."/>
            <person name="Birren B."/>
            <person name="Nusbaum C."/>
            <person name="Kahn D."/>
            <person name="Robinson-Rechavi M."/>
            <person name="Laudet V."/>
            <person name="Schachter V."/>
            <person name="Quetier F."/>
            <person name="Saurin W."/>
            <person name="Scarpelli C."/>
            <person name="Wincker P."/>
            <person name="Lander E.S."/>
            <person name="Weissenbach J."/>
            <person name="Roest Crollius H."/>
        </authorList>
    </citation>
    <scope>NUCLEOTIDE SEQUENCE [LARGE SCALE GENOMIC DNA]</scope>
</reference>
<dbReference type="AlphaFoldDB" id="Q4TDE9"/>
<feature type="non-terminal residue" evidence="2">
    <location>
        <position position="1"/>
    </location>
</feature>
<name>Q4TDE9_TETNG</name>
<reference evidence="2" key="2">
    <citation type="submission" date="2004-02" db="EMBL/GenBank/DDBJ databases">
        <authorList>
            <consortium name="Genoscope"/>
            <consortium name="Whitehead Institute Centre for Genome Research"/>
        </authorList>
    </citation>
    <scope>NUCLEOTIDE SEQUENCE</scope>
</reference>
<proteinExistence type="predicted"/>
<gene>
    <name evidence="2" type="ORF">GSTENG00002832001</name>
</gene>
<organism evidence="2">
    <name type="scientific">Tetraodon nigroviridis</name>
    <name type="common">Spotted green pufferfish</name>
    <name type="synonym">Chelonodon nigroviridis</name>
    <dbReference type="NCBI Taxonomy" id="99883"/>
    <lineage>
        <taxon>Eukaryota</taxon>
        <taxon>Metazoa</taxon>
        <taxon>Chordata</taxon>
        <taxon>Craniata</taxon>
        <taxon>Vertebrata</taxon>
        <taxon>Euteleostomi</taxon>
        <taxon>Actinopterygii</taxon>
        <taxon>Neopterygii</taxon>
        <taxon>Teleostei</taxon>
        <taxon>Neoteleostei</taxon>
        <taxon>Acanthomorphata</taxon>
        <taxon>Eupercaria</taxon>
        <taxon>Tetraodontiformes</taxon>
        <taxon>Tetradontoidea</taxon>
        <taxon>Tetraodontidae</taxon>
        <taxon>Tetraodon</taxon>
    </lineage>
</organism>
<protein>
    <submittedName>
        <fullName evidence="2">(spotted green pufferfish) hypothetical protein</fullName>
    </submittedName>
</protein>
<feature type="region of interest" description="Disordered" evidence="1">
    <location>
        <begin position="86"/>
        <end position="123"/>
    </location>
</feature>
<dbReference type="OrthoDB" id="727118at2759"/>
<sequence>EAMSFLPSAGKSFILGRVDEAVSNELGLGDLAGLTVANEADAQAYEVSSAGGALCWRRPDCSLPPQVNNQDALRKTWSARFTLRSTSTRSGTWPSTPWSRSWSRPPRTKRSNCGTSRRRRPPRSERATAAALCCRGLSGLSFCLQVCCPGRGAHLHLQGSQSRPSCGGRCAATQTPCGLWPTVRPPPPPVLLGRRNGPGVGRRHHCAGASGFQPERRAGTAYLGGRRQQRAGPHGGAFAGSRVALFNMETQQRVLTMEAGGPP</sequence>
<evidence type="ECO:0000256" key="1">
    <source>
        <dbReference type="SAM" id="MobiDB-lite"/>
    </source>
</evidence>
<accession>Q4TDE9</accession>
<feature type="non-terminal residue" evidence="2">
    <location>
        <position position="263"/>
    </location>
</feature>
<feature type="compositionally biased region" description="Low complexity" evidence="1">
    <location>
        <begin position="92"/>
        <end position="105"/>
    </location>
</feature>
<dbReference type="KEGG" id="tng:GSTEN00002832G001"/>
<comment type="caution">
    <text evidence="2">The sequence shown here is derived from an EMBL/GenBank/DDBJ whole genome shotgun (WGS) entry which is preliminary data.</text>
</comment>
<dbReference type="EMBL" id="CAAE01006305">
    <property type="protein sequence ID" value="CAF89083.1"/>
    <property type="molecule type" value="Genomic_DNA"/>
</dbReference>
<evidence type="ECO:0000313" key="2">
    <source>
        <dbReference type="EMBL" id="CAF89083.1"/>
    </source>
</evidence>
<feature type="compositionally biased region" description="Basic residues" evidence="1">
    <location>
        <begin position="106"/>
        <end position="121"/>
    </location>
</feature>